<reference evidence="1" key="3">
    <citation type="journal article" date="2017" name="Nature">
        <title>Genome sequence of the progenitor of the wheat D genome Aegilops tauschii.</title>
        <authorList>
            <person name="Luo M.C."/>
            <person name="Gu Y.Q."/>
            <person name="Puiu D."/>
            <person name="Wang H."/>
            <person name="Twardziok S.O."/>
            <person name="Deal K.R."/>
            <person name="Huo N."/>
            <person name="Zhu T."/>
            <person name="Wang L."/>
            <person name="Wang Y."/>
            <person name="McGuire P.E."/>
            <person name="Liu S."/>
            <person name="Long H."/>
            <person name="Ramasamy R.K."/>
            <person name="Rodriguez J.C."/>
            <person name="Van S.L."/>
            <person name="Yuan L."/>
            <person name="Wang Z."/>
            <person name="Xia Z."/>
            <person name="Xiao L."/>
            <person name="Anderson O.D."/>
            <person name="Ouyang S."/>
            <person name="Liang Y."/>
            <person name="Zimin A.V."/>
            <person name="Pertea G."/>
            <person name="Qi P."/>
            <person name="Bennetzen J.L."/>
            <person name="Dai X."/>
            <person name="Dawson M.W."/>
            <person name="Muller H.G."/>
            <person name="Kugler K."/>
            <person name="Rivarola-Duarte L."/>
            <person name="Spannagl M."/>
            <person name="Mayer K.F.X."/>
            <person name="Lu F.H."/>
            <person name="Bevan M.W."/>
            <person name="Leroy P."/>
            <person name="Li P."/>
            <person name="You F.M."/>
            <person name="Sun Q."/>
            <person name="Liu Z."/>
            <person name="Lyons E."/>
            <person name="Wicker T."/>
            <person name="Salzberg S.L."/>
            <person name="Devos K.M."/>
            <person name="Dvorak J."/>
        </authorList>
    </citation>
    <scope>NUCLEOTIDE SEQUENCE [LARGE SCALE GENOMIC DNA]</scope>
    <source>
        <strain evidence="1">cv. AL8/78</strain>
    </source>
</reference>
<reference evidence="2" key="1">
    <citation type="journal article" date="2014" name="Science">
        <title>Ancient hybridizations among the ancestral genomes of bread wheat.</title>
        <authorList>
            <consortium name="International Wheat Genome Sequencing Consortium,"/>
            <person name="Marcussen T."/>
            <person name="Sandve S.R."/>
            <person name="Heier L."/>
            <person name="Spannagl M."/>
            <person name="Pfeifer M."/>
            <person name="Jakobsen K.S."/>
            <person name="Wulff B.B."/>
            <person name="Steuernagel B."/>
            <person name="Mayer K.F."/>
            <person name="Olsen O.A."/>
        </authorList>
    </citation>
    <scope>NUCLEOTIDE SEQUENCE [LARGE SCALE GENOMIC DNA]</scope>
    <source>
        <strain evidence="2">cv. AL8/78</strain>
    </source>
</reference>
<name>A0A453HNF7_AEGTS</name>
<accession>A0A453HNF7</accession>
<evidence type="ECO:0000313" key="2">
    <source>
        <dbReference type="Proteomes" id="UP000015105"/>
    </source>
</evidence>
<sequence length="176" mass="19053">MCLLSLFNPIYVHDHPFPLVLAWRTTSPGALVLATVLSPGRLGAGHGSADNLGHGGGVEIGGAAEDGLLWRWRRRPAFGGEGAPPGRLPVPLAHMQKVEEIRDQRTDHCQITSSLVLLMLHLQDSCTHMPDWLVGHESILKLDALAERARESRRRLPMLAVAVCPLGPGLDKSSES</sequence>
<dbReference type="EnsemblPlants" id="AET4Gv20245000.4">
    <property type="protein sequence ID" value="AET4Gv20245000.4"/>
    <property type="gene ID" value="AET4Gv20245000"/>
</dbReference>
<organism evidence="1 2">
    <name type="scientific">Aegilops tauschii subsp. strangulata</name>
    <name type="common">Goatgrass</name>
    <dbReference type="NCBI Taxonomy" id="200361"/>
    <lineage>
        <taxon>Eukaryota</taxon>
        <taxon>Viridiplantae</taxon>
        <taxon>Streptophyta</taxon>
        <taxon>Embryophyta</taxon>
        <taxon>Tracheophyta</taxon>
        <taxon>Spermatophyta</taxon>
        <taxon>Magnoliopsida</taxon>
        <taxon>Liliopsida</taxon>
        <taxon>Poales</taxon>
        <taxon>Poaceae</taxon>
        <taxon>BOP clade</taxon>
        <taxon>Pooideae</taxon>
        <taxon>Triticodae</taxon>
        <taxon>Triticeae</taxon>
        <taxon>Triticinae</taxon>
        <taxon>Aegilops</taxon>
    </lineage>
</organism>
<dbReference type="AlphaFoldDB" id="A0A453HNF7"/>
<reference evidence="1" key="4">
    <citation type="submission" date="2019-03" db="UniProtKB">
        <authorList>
            <consortium name="EnsemblPlants"/>
        </authorList>
    </citation>
    <scope>IDENTIFICATION</scope>
</reference>
<dbReference type="Gramene" id="AET4Gv20245000.4">
    <property type="protein sequence ID" value="AET4Gv20245000.4"/>
    <property type="gene ID" value="AET4Gv20245000"/>
</dbReference>
<proteinExistence type="predicted"/>
<reference evidence="2" key="2">
    <citation type="journal article" date="2017" name="Nat. Plants">
        <title>The Aegilops tauschii genome reveals multiple impacts of transposons.</title>
        <authorList>
            <person name="Zhao G."/>
            <person name="Zou C."/>
            <person name="Li K."/>
            <person name="Wang K."/>
            <person name="Li T."/>
            <person name="Gao L."/>
            <person name="Zhang X."/>
            <person name="Wang H."/>
            <person name="Yang Z."/>
            <person name="Liu X."/>
            <person name="Jiang W."/>
            <person name="Mao L."/>
            <person name="Kong X."/>
            <person name="Jiao Y."/>
            <person name="Jia J."/>
        </authorList>
    </citation>
    <scope>NUCLEOTIDE SEQUENCE [LARGE SCALE GENOMIC DNA]</scope>
    <source>
        <strain evidence="2">cv. AL8/78</strain>
    </source>
</reference>
<keyword evidence="2" id="KW-1185">Reference proteome</keyword>
<evidence type="ECO:0000313" key="1">
    <source>
        <dbReference type="EnsemblPlants" id="AET4Gv20245000.4"/>
    </source>
</evidence>
<reference evidence="1" key="5">
    <citation type="journal article" date="2021" name="G3 (Bethesda)">
        <title>Aegilops tauschii genome assembly Aet v5.0 features greater sequence contiguity and improved annotation.</title>
        <authorList>
            <person name="Wang L."/>
            <person name="Zhu T."/>
            <person name="Rodriguez J.C."/>
            <person name="Deal K.R."/>
            <person name="Dubcovsky J."/>
            <person name="McGuire P.E."/>
            <person name="Lux T."/>
            <person name="Spannagl M."/>
            <person name="Mayer K.F.X."/>
            <person name="Baldrich P."/>
            <person name="Meyers B.C."/>
            <person name="Huo N."/>
            <person name="Gu Y.Q."/>
            <person name="Zhou H."/>
            <person name="Devos K.M."/>
            <person name="Bennetzen J.L."/>
            <person name="Unver T."/>
            <person name="Budak H."/>
            <person name="Gulick P.J."/>
            <person name="Galiba G."/>
            <person name="Kalapos B."/>
            <person name="Nelson D.R."/>
            <person name="Li P."/>
            <person name="You F.M."/>
            <person name="Luo M.C."/>
            <person name="Dvorak J."/>
        </authorList>
    </citation>
    <scope>NUCLEOTIDE SEQUENCE [LARGE SCALE GENOMIC DNA]</scope>
    <source>
        <strain evidence="1">cv. AL8/78</strain>
    </source>
</reference>
<dbReference type="Proteomes" id="UP000015105">
    <property type="component" value="Chromosome 4D"/>
</dbReference>
<protein>
    <submittedName>
        <fullName evidence="1">Uncharacterized protein</fullName>
    </submittedName>
</protein>